<dbReference type="EMBL" id="JARQZJ010000012">
    <property type="protein sequence ID" value="KAK9872667.1"/>
    <property type="molecule type" value="Genomic_DNA"/>
</dbReference>
<accession>A0AAW1TMD6</accession>
<gene>
    <name evidence="2" type="ORF">WA026_018801</name>
</gene>
<evidence type="ECO:0000313" key="3">
    <source>
        <dbReference type="Proteomes" id="UP001431783"/>
    </source>
</evidence>
<dbReference type="AlphaFoldDB" id="A0AAW1TMD6"/>
<reference evidence="2 3" key="1">
    <citation type="submission" date="2023-03" db="EMBL/GenBank/DDBJ databases">
        <title>Genome insight into feeding habits of ladybird beetles.</title>
        <authorList>
            <person name="Li H.-S."/>
            <person name="Huang Y.-H."/>
            <person name="Pang H."/>
        </authorList>
    </citation>
    <scope>NUCLEOTIDE SEQUENCE [LARGE SCALE GENOMIC DNA]</scope>
    <source>
        <strain evidence="2">SYSU_2023b</strain>
        <tissue evidence="2">Whole body</tissue>
    </source>
</reference>
<organism evidence="2 3">
    <name type="scientific">Henosepilachna vigintioctopunctata</name>
    <dbReference type="NCBI Taxonomy" id="420089"/>
    <lineage>
        <taxon>Eukaryota</taxon>
        <taxon>Metazoa</taxon>
        <taxon>Ecdysozoa</taxon>
        <taxon>Arthropoda</taxon>
        <taxon>Hexapoda</taxon>
        <taxon>Insecta</taxon>
        <taxon>Pterygota</taxon>
        <taxon>Neoptera</taxon>
        <taxon>Endopterygota</taxon>
        <taxon>Coleoptera</taxon>
        <taxon>Polyphaga</taxon>
        <taxon>Cucujiformia</taxon>
        <taxon>Coccinelloidea</taxon>
        <taxon>Coccinellidae</taxon>
        <taxon>Epilachninae</taxon>
        <taxon>Epilachnini</taxon>
        <taxon>Henosepilachna</taxon>
    </lineage>
</organism>
<name>A0AAW1TMD6_9CUCU</name>
<evidence type="ECO:0000256" key="1">
    <source>
        <dbReference type="SAM" id="MobiDB-lite"/>
    </source>
</evidence>
<sequence>MVRPSLTNRDLTRGPSRRPLASQTRKARRKWVYFSPARWPIARQVTVQQCGTTTRFSKCERSVERRQVHLLRRELPVLR</sequence>
<feature type="region of interest" description="Disordered" evidence="1">
    <location>
        <begin position="1"/>
        <end position="25"/>
    </location>
</feature>
<evidence type="ECO:0000313" key="2">
    <source>
        <dbReference type="EMBL" id="KAK9872667.1"/>
    </source>
</evidence>
<protein>
    <submittedName>
        <fullName evidence="2">Uncharacterized protein</fullName>
    </submittedName>
</protein>
<dbReference type="Proteomes" id="UP001431783">
    <property type="component" value="Unassembled WGS sequence"/>
</dbReference>
<keyword evidence="3" id="KW-1185">Reference proteome</keyword>
<proteinExistence type="predicted"/>
<comment type="caution">
    <text evidence="2">The sequence shown here is derived from an EMBL/GenBank/DDBJ whole genome shotgun (WGS) entry which is preliminary data.</text>
</comment>